<evidence type="ECO:0000313" key="2">
    <source>
        <dbReference type="Proteomes" id="UP000240883"/>
    </source>
</evidence>
<dbReference type="Proteomes" id="UP000240883">
    <property type="component" value="Unassembled WGS sequence"/>
</dbReference>
<dbReference type="PROSITE" id="PS51257">
    <property type="entry name" value="PROKAR_LIPOPROTEIN"/>
    <property type="match status" value="1"/>
</dbReference>
<reference evidence="1 2" key="1">
    <citation type="journal article" date="2018" name="Front. Microbiol.">
        <title>Genome-Wide Analysis of Corynespora cassiicola Leaf Fall Disease Putative Effectors.</title>
        <authorList>
            <person name="Lopez D."/>
            <person name="Ribeiro S."/>
            <person name="Label P."/>
            <person name="Fumanal B."/>
            <person name="Venisse J.S."/>
            <person name="Kohler A."/>
            <person name="de Oliveira R.R."/>
            <person name="Labutti K."/>
            <person name="Lipzen A."/>
            <person name="Lail K."/>
            <person name="Bauer D."/>
            <person name="Ohm R.A."/>
            <person name="Barry K.W."/>
            <person name="Spatafora J."/>
            <person name="Grigoriev I.V."/>
            <person name="Martin F.M."/>
            <person name="Pujade-Renaud V."/>
        </authorList>
    </citation>
    <scope>NUCLEOTIDE SEQUENCE [LARGE SCALE GENOMIC DNA]</scope>
    <source>
        <strain evidence="1 2">Philippines</strain>
    </source>
</reference>
<organism evidence="1 2">
    <name type="scientific">Corynespora cassiicola Philippines</name>
    <dbReference type="NCBI Taxonomy" id="1448308"/>
    <lineage>
        <taxon>Eukaryota</taxon>
        <taxon>Fungi</taxon>
        <taxon>Dikarya</taxon>
        <taxon>Ascomycota</taxon>
        <taxon>Pezizomycotina</taxon>
        <taxon>Dothideomycetes</taxon>
        <taxon>Pleosporomycetidae</taxon>
        <taxon>Pleosporales</taxon>
        <taxon>Corynesporascaceae</taxon>
        <taxon>Corynespora</taxon>
    </lineage>
</organism>
<keyword evidence="2" id="KW-1185">Reference proteome</keyword>
<sequence length="161" mass="18075">MARAMTLLGTGSVVVVGGCFGARLANFTMRPASSPARRGFNASLCLSCCFVSTSCAHPRNRRRKMGNERRRICTRELPAEHQHGRKGPLARDLRAFGKRYAKRSARMNDLRRPDVHIDVTRRWTLEERCGGMYPLLLATIPLIFSASASEPSWGSSWYFTL</sequence>
<gene>
    <name evidence="1" type="ORF">BS50DRAFT_297985</name>
</gene>
<evidence type="ECO:0000313" key="1">
    <source>
        <dbReference type="EMBL" id="PSN69873.1"/>
    </source>
</evidence>
<name>A0A2T2NWT4_CORCC</name>
<protein>
    <submittedName>
        <fullName evidence="1">Uncharacterized protein</fullName>
    </submittedName>
</protein>
<proteinExistence type="predicted"/>
<accession>A0A2T2NWT4</accession>
<dbReference type="EMBL" id="KZ678132">
    <property type="protein sequence ID" value="PSN69873.1"/>
    <property type="molecule type" value="Genomic_DNA"/>
</dbReference>
<dbReference type="AlphaFoldDB" id="A0A2T2NWT4"/>